<reference evidence="2 3" key="1">
    <citation type="submission" date="2018-06" db="EMBL/GenBank/DDBJ databases">
        <title>Extensive metabolic versatility and redundancy in microbially diverse, dynamic hydrothermal sediments.</title>
        <authorList>
            <person name="Dombrowski N."/>
            <person name="Teske A."/>
            <person name="Baker B.J."/>
        </authorList>
    </citation>
    <scope>NUCLEOTIDE SEQUENCE [LARGE SCALE GENOMIC DNA]</scope>
    <source>
        <strain evidence="2">B47_G16</strain>
    </source>
</reference>
<evidence type="ECO:0000313" key="2">
    <source>
        <dbReference type="EMBL" id="RLE06825.1"/>
    </source>
</evidence>
<dbReference type="EMBL" id="QMPZ01000222">
    <property type="protein sequence ID" value="RLE06825.1"/>
    <property type="molecule type" value="Genomic_DNA"/>
</dbReference>
<keyword evidence="1" id="KW-0812">Transmembrane</keyword>
<gene>
    <name evidence="2" type="ORF">DRJ00_09130</name>
</gene>
<organism evidence="2 3">
    <name type="scientific">Aerophobetes bacterium</name>
    <dbReference type="NCBI Taxonomy" id="2030807"/>
    <lineage>
        <taxon>Bacteria</taxon>
        <taxon>Candidatus Aerophobota</taxon>
    </lineage>
</organism>
<evidence type="ECO:0000313" key="3">
    <source>
        <dbReference type="Proteomes" id="UP000279422"/>
    </source>
</evidence>
<proteinExistence type="predicted"/>
<comment type="caution">
    <text evidence="2">The sequence shown here is derived from an EMBL/GenBank/DDBJ whole genome shotgun (WGS) entry which is preliminary data.</text>
</comment>
<feature type="transmembrane region" description="Helical" evidence="1">
    <location>
        <begin position="6"/>
        <end position="21"/>
    </location>
</feature>
<evidence type="ECO:0008006" key="4">
    <source>
        <dbReference type="Google" id="ProtNLM"/>
    </source>
</evidence>
<keyword evidence="1" id="KW-0472">Membrane</keyword>
<keyword evidence="1" id="KW-1133">Transmembrane helix</keyword>
<protein>
    <recommendedName>
        <fullName evidence="4">Transposase</fullName>
    </recommendedName>
</protein>
<sequence>MSVFLLYPLNLFYLLVFFDYIERRGRIGTPALKYKQAGFNPQVLITDLLPTYRVVASYFKICLHQLCTTHARRDIARIIKNLISLRQRKIGSF</sequence>
<dbReference type="AlphaFoldDB" id="A0A497E1F1"/>
<evidence type="ECO:0000256" key="1">
    <source>
        <dbReference type="SAM" id="Phobius"/>
    </source>
</evidence>
<accession>A0A497E1F1</accession>
<dbReference type="Proteomes" id="UP000279422">
    <property type="component" value="Unassembled WGS sequence"/>
</dbReference>
<name>A0A497E1F1_UNCAE</name>